<accession>A0A424WE49</accession>
<dbReference type="GO" id="GO:0016832">
    <property type="term" value="F:aldehyde-lyase activity"/>
    <property type="evidence" value="ECO:0007669"/>
    <property type="project" value="TreeGrafter"/>
</dbReference>
<dbReference type="InterPro" id="IPR040442">
    <property type="entry name" value="Pyrv_kinase-like_dom_sf"/>
</dbReference>
<name>A0A424WE49_ALCXX</name>
<dbReference type="InterPro" id="IPR050251">
    <property type="entry name" value="HpcH-HpaI_aldolase"/>
</dbReference>
<dbReference type="Pfam" id="PF03328">
    <property type="entry name" value="HpcH_HpaI"/>
    <property type="match status" value="1"/>
</dbReference>
<dbReference type="SUPFAM" id="SSF51621">
    <property type="entry name" value="Phosphoenolpyruvate/pyruvate domain"/>
    <property type="match status" value="1"/>
</dbReference>
<dbReference type="InterPro" id="IPR015813">
    <property type="entry name" value="Pyrv/PenolPyrv_kinase-like_dom"/>
</dbReference>
<evidence type="ECO:0000256" key="1">
    <source>
        <dbReference type="ARBA" id="ARBA00005568"/>
    </source>
</evidence>
<gene>
    <name evidence="5" type="ORF">DY367_12385</name>
</gene>
<comment type="caution">
    <text evidence="5">The sequence shown here is derived from an EMBL/GenBank/DDBJ whole genome shotgun (WGS) entry which is preliminary data.</text>
</comment>
<evidence type="ECO:0000256" key="2">
    <source>
        <dbReference type="ARBA" id="ARBA00022723"/>
    </source>
</evidence>
<proteinExistence type="inferred from homology"/>
<dbReference type="PANTHER" id="PTHR30502:SF0">
    <property type="entry name" value="PHOSPHOENOLPYRUVATE CARBOXYLASE FAMILY PROTEIN"/>
    <property type="match status" value="1"/>
</dbReference>
<reference evidence="5 6" key="1">
    <citation type="submission" date="2018-08" db="EMBL/GenBank/DDBJ databases">
        <title>Achromobacter xylosoxidans Genome sequencing and assembly.</title>
        <authorList>
            <person name="Wang R."/>
            <person name="Rensing C."/>
            <person name="Li Y."/>
        </authorList>
    </citation>
    <scope>NUCLEOTIDE SEQUENCE [LARGE SCALE GENOMIC DNA]</scope>
    <source>
        <strain evidence="5 6">GD003A</strain>
    </source>
</reference>
<dbReference type="Gene3D" id="3.20.20.60">
    <property type="entry name" value="Phosphoenolpyruvate-binding domains"/>
    <property type="match status" value="1"/>
</dbReference>
<dbReference type="GO" id="GO:0046872">
    <property type="term" value="F:metal ion binding"/>
    <property type="evidence" value="ECO:0007669"/>
    <property type="project" value="UniProtKB-KW"/>
</dbReference>
<sequence>MKDSNPVRKALLALEPTEGCWLTLASPAVAEAIAHCGFDWLVVDMEHAPNDVAGLTAQLQAIDSARAHGATAYPVVRVTVNDAALVKRAMDCGARTVIFPNIDTAEDARNAIASMRFPSAGNGGVRGVAGLVRAGMYGQDPTYVKLANEQACAILQIESAQAVRNVEAIAALPGADCLFVGTADLAASLGRLGDMTHVEVREAVDRVIAAGKAAGKAVGIFANDPEEAARYRKLGVQFIALHSDVAWLARGARQARAQFDAACR</sequence>
<protein>
    <submittedName>
        <fullName evidence="5">2-dehydro-3-deoxyglucarate aldolase</fullName>
    </submittedName>
</protein>
<dbReference type="InterPro" id="IPR005000">
    <property type="entry name" value="Aldolase/citrate-lyase_domain"/>
</dbReference>
<dbReference type="RefSeq" id="WP_118932645.1">
    <property type="nucleotide sequence ID" value="NZ_CP061008.1"/>
</dbReference>
<dbReference type="EMBL" id="QVXO01000015">
    <property type="protein sequence ID" value="RPJ91536.1"/>
    <property type="molecule type" value="Genomic_DNA"/>
</dbReference>
<dbReference type="AlphaFoldDB" id="A0A424WE49"/>
<organism evidence="5 6">
    <name type="scientific">Alcaligenes xylosoxydans xylosoxydans</name>
    <name type="common">Achromobacter xylosoxidans</name>
    <dbReference type="NCBI Taxonomy" id="85698"/>
    <lineage>
        <taxon>Bacteria</taxon>
        <taxon>Pseudomonadati</taxon>
        <taxon>Pseudomonadota</taxon>
        <taxon>Betaproteobacteria</taxon>
        <taxon>Burkholderiales</taxon>
        <taxon>Alcaligenaceae</taxon>
        <taxon>Achromobacter</taxon>
    </lineage>
</organism>
<evidence type="ECO:0000313" key="5">
    <source>
        <dbReference type="EMBL" id="RPJ91536.1"/>
    </source>
</evidence>
<dbReference type="Proteomes" id="UP000285324">
    <property type="component" value="Unassembled WGS sequence"/>
</dbReference>
<dbReference type="GO" id="GO:0005737">
    <property type="term" value="C:cytoplasm"/>
    <property type="evidence" value="ECO:0007669"/>
    <property type="project" value="TreeGrafter"/>
</dbReference>
<keyword evidence="3" id="KW-0456">Lyase</keyword>
<dbReference type="PANTHER" id="PTHR30502">
    <property type="entry name" value="2-KETO-3-DEOXY-L-RHAMNONATE ALDOLASE"/>
    <property type="match status" value="1"/>
</dbReference>
<keyword evidence="2" id="KW-0479">Metal-binding</keyword>
<evidence type="ECO:0000313" key="6">
    <source>
        <dbReference type="Proteomes" id="UP000285324"/>
    </source>
</evidence>
<feature type="domain" description="HpcH/HpaI aldolase/citrate lyase" evidence="4">
    <location>
        <begin position="19"/>
        <end position="246"/>
    </location>
</feature>
<evidence type="ECO:0000256" key="3">
    <source>
        <dbReference type="ARBA" id="ARBA00023239"/>
    </source>
</evidence>
<dbReference type="OrthoDB" id="86160at2"/>
<comment type="similarity">
    <text evidence="1">Belongs to the HpcH/HpaI aldolase family.</text>
</comment>
<evidence type="ECO:0000259" key="4">
    <source>
        <dbReference type="Pfam" id="PF03328"/>
    </source>
</evidence>